<keyword evidence="4" id="KW-1003">Cell membrane</keyword>
<evidence type="ECO:0000256" key="6">
    <source>
        <dbReference type="ARBA" id="ARBA00022989"/>
    </source>
</evidence>
<feature type="transmembrane region" description="Helical" evidence="9">
    <location>
        <begin position="143"/>
        <end position="164"/>
    </location>
</feature>
<dbReference type="InterPro" id="IPR050171">
    <property type="entry name" value="MFS_Transporters"/>
</dbReference>
<evidence type="ECO:0000256" key="4">
    <source>
        <dbReference type="ARBA" id="ARBA00022475"/>
    </source>
</evidence>
<dbReference type="InterPro" id="IPR020846">
    <property type="entry name" value="MFS_dom"/>
</dbReference>
<keyword evidence="7 9" id="KW-0472">Membrane</keyword>
<name>A0ABW2U0W1_9PSEU</name>
<dbReference type="PANTHER" id="PTHR23517">
    <property type="entry name" value="RESISTANCE PROTEIN MDTM, PUTATIVE-RELATED-RELATED"/>
    <property type="match status" value="1"/>
</dbReference>
<keyword evidence="5 9" id="KW-0812">Transmembrane</keyword>
<evidence type="ECO:0000313" key="12">
    <source>
        <dbReference type="Proteomes" id="UP001596512"/>
    </source>
</evidence>
<dbReference type="PROSITE" id="PS50850">
    <property type="entry name" value="MFS"/>
    <property type="match status" value="1"/>
</dbReference>
<dbReference type="CDD" id="cd17325">
    <property type="entry name" value="MFS_MdtG_SLC18_like"/>
    <property type="match status" value="1"/>
</dbReference>
<feature type="transmembrane region" description="Helical" evidence="9">
    <location>
        <begin position="253"/>
        <end position="271"/>
    </location>
</feature>
<feature type="transmembrane region" description="Helical" evidence="9">
    <location>
        <begin position="370"/>
        <end position="389"/>
    </location>
</feature>
<feature type="region of interest" description="Disordered" evidence="8">
    <location>
        <begin position="396"/>
        <end position="419"/>
    </location>
</feature>
<dbReference type="SUPFAM" id="SSF103473">
    <property type="entry name" value="MFS general substrate transporter"/>
    <property type="match status" value="1"/>
</dbReference>
<comment type="similarity">
    <text evidence="2">Belongs to the major facilitator superfamily. TCR/Tet family.</text>
</comment>
<feature type="transmembrane region" description="Helical" evidence="9">
    <location>
        <begin position="49"/>
        <end position="69"/>
    </location>
</feature>
<dbReference type="InterPro" id="IPR001958">
    <property type="entry name" value="Tet-R_TetA/multi-R_MdtG-like"/>
</dbReference>
<feature type="transmembrane region" description="Helical" evidence="9">
    <location>
        <begin position="283"/>
        <end position="299"/>
    </location>
</feature>
<dbReference type="EMBL" id="JBHTEY010000004">
    <property type="protein sequence ID" value="MFC7618595.1"/>
    <property type="molecule type" value="Genomic_DNA"/>
</dbReference>
<feature type="transmembrane region" description="Helical" evidence="9">
    <location>
        <begin position="81"/>
        <end position="100"/>
    </location>
</feature>
<organism evidence="11 12">
    <name type="scientific">Actinokineospora soli</name>
    <dbReference type="NCBI Taxonomy" id="1048753"/>
    <lineage>
        <taxon>Bacteria</taxon>
        <taxon>Bacillati</taxon>
        <taxon>Actinomycetota</taxon>
        <taxon>Actinomycetes</taxon>
        <taxon>Pseudonocardiales</taxon>
        <taxon>Pseudonocardiaceae</taxon>
        <taxon>Actinokineospora</taxon>
    </lineage>
</organism>
<feature type="transmembrane region" description="Helical" evidence="9">
    <location>
        <begin position="342"/>
        <end position="364"/>
    </location>
</feature>
<feature type="transmembrane region" description="Helical" evidence="9">
    <location>
        <begin position="16"/>
        <end position="37"/>
    </location>
</feature>
<dbReference type="PANTHER" id="PTHR23517:SF2">
    <property type="entry name" value="MULTIDRUG RESISTANCE PROTEIN MDTH"/>
    <property type="match status" value="1"/>
</dbReference>
<evidence type="ECO:0000256" key="2">
    <source>
        <dbReference type="ARBA" id="ARBA00007520"/>
    </source>
</evidence>
<dbReference type="PRINTS" id="PR01035">
    <property type="entry name" value="TCRTETA"/>
</dbReference>
<sequence>MRTSTMSEPATLPREVWVIIAANFVIAVGFGLVAPALPTFARGFDVSVTAASIVISAFAVARLLFAPAAGRLVTTLGERRVYLWGLLIVAVTTGACAFATEYWHLLVLRCVAGTGSTMFTVSGVALLIRLTPPLLRGRASGHWGTSFLLGNVAGPIMGGGLIAISLRAPFLVYAGSLVLAVLIVWVALRGSVLMAPSSGDDAPPPMPLRTALRDSGYRAALASNFATGWAVFGVRTALIPLFITEVMRRDESFAGTALALFAAGNVAMLLVSGRLSDRIGRKPLLIAGLALAGAATAWVGFADSVWEFVVVTIVAGLGTGVYSPSQQAAVADVLGKARSGQVLAAFQMTADVGAILGPIIAGVLADKLSFTAAFGVTGAFLIIAALVWLPARETLPRPTEQPHPTPAEAVATEMPAKPN</sequence>
<evidence type="ECO:0000256" key="1">
    <source>
        <dbReference type="ARBA" id="ARBA00004651"/>
    </source>
</evidence>
<evidence type="ECO:0000259" key="10">
    <source>
        <dbReference type="PROSITE" id="PS50850"/>
    </source>
</evidence>
<dbReference type="InterPro" id="IPR011701">
    <property type="entry name" value="MFS"/>
</dbReference>
<dbReference type="PROSITE" id="PS00216">
    <property type="entry name" value="SUGAR_TRANSPORT_1"/>
    <property type="match status" value="1"/>
</dbReference>
<evidence type="ECO:0000256" key="3">
    <source>
        <dbReference type="ARBA" id="ARBA00022448"/>
    </source>
</evidence>
<dbReference type="Proteomes" id="UP001596512">
    <property type="component" value="Unassembled WGS sequence"/>
</dbReference>
<dbReference type="InterPro" id="IPR036259">
    <property type="entry name" value="MFS_trans_sf"/>
</dbReference>
<feature type="transmembrane region" description="Helical" evidence="9">
    <location>
        <begin position="170"/>
        <end position="188"/>
    </location>
</feature>
<feature type="transmembrane region" description="Helical" evidence="9">
    <location>
        <begin position="106"/>
        <end position="131"/>
    </location>
</feature>
<feature type="domain" description="Major facilitator superfamily (MFS) profile" evidence="10">
    <location>
        <begin position="15"/>
        <end position="396"/>
    </location>
</feature>
<comment type="subcellular location">
    <subcellularLocation>
        <location evidence="1">Cell membrane</location>
        <topology evidence="1">Multi-pass membrane protein</topology>
    </subcellularLocation>
</comment>
<keyword evidence="6 9" id="KW-1133">Transmembrane helix</keyword>
<evidence type="ECO:0000256" key="9">
    <source>
        <dbReference type="SAM" id="Phobius"/>
    </source>
</evidence>
<keyword evidence="3" id="KW-0813">Transport</keyword>
<reference evidence="12" key="1">
    <citation type="journal article" date="2019" name="Int. J. Syst. Evol. Microbiol.">
        <title>The Global Catalogue of Microorganisms (GCM) 10K type strain sequencing project: providing services to taxonomists for standard genome sequencing and annotation.</title>
        <authorList>
            <consortium name="The Broad Institute Genomics Platform"/>
            <consortium name="The Broad Institute Genome Sequencing Center for Infectious Disease"/>
            <person name="Wu L."/>
            <person name="Ma J."/>
        </authorList>
    </citation>
    <scope>NUCLEOTIDE SEQUENCE [LARGE SCALE GENOMIC DNA]</scope>
    <source>
        <strain evidence="12">JCM 17695</strain>
    </source>
</reference>
<dbReference type="Gene3D" id="1.20.1250.20">
    <property type="entry name" value="MFS general substrate transporter like domains"/>
    <property type="match status" value="1"/>
</dbReference>
<accession>A0ABW2U0W1</accession>
<feature type="transmembrane region" description="Helical" evidence="9">
    <location>
        <begin position="305"/>
        <end position="322"/>
    </location>
</feature>
<comment type="caution">
    <text evidence="11">The sequence shown here is derived from an EMBL/GenBank/DDBJ whole genome shotgun (WGS) entry which is preliminary data.</text>
</comment>
<dbReference type="Gene3D" id="1.20.1720.10">
    <property type="entry name" value="Multidrug resistance protein D"/>
    <property type="match status" value="1"/>
</dbReference>
<evidence type="ECO:0000256" key="5">
    <source>
        <dbReference type="ARBA" id="ARBA00022692"/>
    </source>
</evidence>
<dbReference type="InterPro" id="IPR005829">
    <property type="entry name" value="Sugar_transporter_CS"/>
</dbReference>
<protein>
    <submittedName>
        <fullName evidence="11">MFS transporter</fullName>
    </submittedName>
</protein>
<evidence type="ECO:0000256" key="8">
    <source>
        <dbReference type="SAM" id="MobiDB-lite"/>
    </source>
</evidence>
<evidence type="ECO:0000313" key="11">
    <source>
        <dbReference type="EMBL" id="MFC7618595.1"/>
    </source>
</evidence>
<gene>
    <name evidence="11" type="ORF">ACFQV2_39950</name>
</gene>
<dbReference type="Pfam" id="PF07690">
    <property type="entry name" value="MFS_1"/>
    <property type="match status" value="1"/>
</dbReference>
<evidence type="ECO:0000256" key="7">
    <source>
        <dbReference type="ARBA" id="ARBA00023136"/>
    </source>
</evidence>
<proteinExistence type="inferred from homology"/>
<keyword evidence="12" id="KW-1185">Reference proteome</keyword>